<reference evidence="3 4" key="1">
    <citation type="submission" date="2020-08" db="EMBL/GenBank/DDBJ databases">
        <title>Genomic Encyclopedia of Type Strains, Phase IV (KMG-IV): sequencing the most valuable type-strain genomes for metagenomic binning, comparative biology and taxonomic classification.</title>
        <authorList>
            <person name="Goeker M."/>
        </authorList>
    </citation>
    <scope>NUCLEOTIDE SEQUENCE [LARGE SCALE GENOMIC DNA]</scope>
    <source>
        <strain evidence="3 4">DSM 25701</strain>
    </source>
</reference>
<protein>
    <submittedName>
        <fullName evidence="3">High-affinity nickel permease</fullName>
    </submittedName>
</protein>
<feature type="signal peptide" evidence="2">
    <location>
        <begin position="1"/>
        <end position="20"/>
    </location>
</feature>
<evidence type="ECO:0000256" key="1">
    <source>
        <dbReference type="SAM" id="Phobius"/>
    </source>
</evidence>
<evidence type="ECO:0000256" key="2">
    <source>
        <dbReference type="SAM" id="SignalP"/>
    </source>
</evidence>
<sequence>MSGTSISILALGFSLGFVHAMDADHVMAVSALSNRHHDNGKKRGIAANLALTLRHCSHWALGHGAVLLLSAGVVFGLGLSLPTNLGHFAELAVGVVLIAIGGSLLWQLRRERVVMLRHKHQHEHGELVHVHLVKSSTVNDACADSSNPTKQTLKHSAMPAAKAHAPVMVGALHGLAGSAPALALVPVINDMALLSALLYVLVFSCSVLLGMVVFGLGLGSVQSYLAQRHSNLFDLFRQVLGAATVVFGAVWFVQAL</sequence>
<dbReference type="AlphaFoldDB" id="A0A840R3A8"/>
<dbReference type="InterPro" id="IPR052776">
    <property type="entry name" value="Chloro_ReproSupport/MetalTrans"/>
</dbReference>
<feature type="transmembrane region" description="Helical" evidence="1">
    <location>
        <begin position="163"/>
        <end position="185"/>
    </location>
</feature>
<feature type="transmembrane region" description="Helical" evidence="1">
    <location>
        <begin position="192"/>
        <end position="215"/>
    </location>
</feature>
<dbReference type="EMBL" id="JACHHW010000003">
    <property type="protein sequence ID" value="MBB5186922.1"/>
    <property type="molecule type" value="Genomic_DNA"/>
</dbReference>
<keyword evidence="1" id="KW-1133">Transmembrane helix</keyword>
<proteinExistence type="predicted"/>
<evidence type="ECO:0000313" key="3">
    <source>
        <dbReference type="EMBL" id="MBB5186922.1"/>
    </source>
</evidence>
<dbReference type="Proteomes" id="UP000536640">
    <property type="component" value="Unassembled WGS sequence"/>
</dbReference>
<name>A0A840R3A8_9GAMM</name>
<organism evidence="3 4">
    <name type="scientific">Zhongshania antarctica</name>
    <dbReference type="NCBI Taxonomy" id="641702"/>
    <lineage>
        <taxon>Bacteria</taxon>
        <taxon>Pseudomonadati</taxon>
        <taxon>Pseudomonadota</taxon>
        <taxon>Gammaproteobacteria</taxon>
        <taxon>Cellvibrionales</taxon>
        <taxon>Spongiibacteraceae</taxon>
        <taxon>Zhongshania</taxon>
    </lineage>
</organism>
<feature type="transmembrane region" description="Helical" evidence="1">
    <location>
        <begin position="88"/>
        <end position="108"/>
    </location>
</feature>
<feature type="chain" id="PRO_5032734237" evidence="2">
    <location>
        <begin position="21"/>
        <end position="256"/>
    </location>
</feature>
<dbReference type="RefSeq" id="WP_184461674.1">
    <property type="nucleotide sequence ID" value="NZ_JACHHW010000003.1"/>
</dbReference>
<keyword evidence="2" id="KW-0732">Signal</keyword>
<keyword evidence="1" id="KW-0472">Membrane</keyword>
<dbReference type="PANTHER" id="PTHR33876">
    <property type="entry name" value="UNNAMED PRODUCT"/>
    <property type="match status" value="1"/>
</dbReference>
<dbReference type="PANTHER" id="PTHR33876:SF4">
    <property type="entry name" value="CHLOROPLAST PROTEIN FOR GROWTH AND FERTILITY 2"/>
    <property type="match status" value="1"/>
</dbReference>
<feature type="transmembrane region" description="Helical" evidence="1">
    <location>
        <begin position="59"/>
        <end position="81"/>
    </location>
</feature>
<keyword evidence="4" id="KW-1185">Reference proteome</keyword>
<keyword evidence="1" id="KW-0812">Transmembrane</keyword>
<accession>A0A840R3A8</accession>
<gene>
    <name evidence="3" type="ORF">HNQ57_001185</name>
</gene>
<comment type="caution">
    <text evidence="3">The sequence shown here is derived from an EMBL/GenBank/DDBJ whole genome shotgun (WGS) entry which is preliminary data.</text>
</comment>
<evidence type="ECO:0000313" key="4">
    <source>
        <dbReference type="Proteomes" id="UP000536640"/>
    </source>
</evidence>
<feature type="transmembrane region" description="Helical" evidence="1">
    <location>
        <begin position="235"/>
        <end position="253"/>
    </location>
</feature>